<dbReference type="AlphaFoldDB" id="A0A6P8YRL5"/>
<dbReference type="Proteomes" id="UP000515158">
    <property type="component" value="Unplaced"/>
</dbReference>
<evidence type="ECO:0000256" key="10">
    <source>
        <dbReference type="SAM" id="MobiDB-lite"/>
    </source>
</evidence>
<name>A0A6P8YRL5_THRPL</name>
<dbReference type="EC" id="2.1.1.85" evidence="3"/>
<keyword evidence="11" id="KW-1185">Reference proteome</keyword>
<dbReference type="PANTHER" id="PTHR14614">
    <property type="entry name" value="HEPATOCELLULAR CARCINOMA-ASSOCIATED ANTIGEN"/>
    <property type="match status" value="1"/>
</dbReference>
<evidence type="ECO:0000256" key="5">
    <source>
        <dbReference type="ARBA" id="ARBA00022603"/>
    </source>
</evidence>
<dbReference type="InParanoid" id="A0A6P8YRL5"/>
<dbReference type="KEGG" id="tpal:117646086"/>
<evidence type="ECO:0000313" key="12">
    <source>
        <dbReference type="RefSeq" id="XP_034242663.1"/>
    </source>
</evidence>
<dbReference type="GO" id="GO:0032259">
    <property type="term" value="P:methylation"/>
    <property type="evidence" value="ECO:0007669"/>
    <property type="project" value="UniProtKB-KW"/>
</dbReference>
<evidence type="ECO:0000256" key="2">
    <source>
        <dbReference type="ARBA" id="ARBA00004496"/>
    </source>
</evidence>
<dbReference type="GO" id="GO:0005737">
    <property type="term" value="C:cytoplasm"/>
    <property type="evidence" value="ECO:0007669"/>
    <property type="project" value="UniProtKB-SubCell"/>
</dbReference>
<evidence type="ECO:0000256" key="6">
    <source>
        <dbReference type="ARBA" id="ARBA00022679"/>
    </source>
</evidence>
<dbReference type="FunCoup" id="A0A6P8YRL5">
    <property type="interactions" value="2232"/>
</dbReference>
<dbReference type="Gene3D" id="3.40.50.150">
    <property type="entry name" value="Vaccinia Virus protein VP39"/>
    <property type="match status" value="1"/>
</dbReference>
<sequence length="299" mass="32716">MFKFSFPKPDGDDQESNAGESVSSNTNNLHWLSCEKVTVSPSHLKHMLTRQSSASQLKLQGVFLAHLSTKSAVQSAFETSDGDSSIKLAEQLHSDLIPAKYEGGLKIWECTDDLLGWLIAAGPNVCLSNKNVLDLGCGTGLLGIAALKAGASVVFQDYNKEVLDACTIPNVLLNLTDEESQSLIDSQGKSSCEFYSGDWSSFVDKLQEGRTEMLKFDYILTSETIYNSENYSKLINVFKKCLKNSGTVYLAAKTYYFGVGGGTRQFETALQHDSSFKSEVCWKCSSGVSREILKISLTS</sequence>
<accession>A0A6P8YRL5</accession>
<dbReference type="OrthoDB" id="1723750at2759"/>
<keyword evidence="4" id="KW-0963">Cytoplasm</keyword>
<dbReference type="GO" id="GO:0018064">
    <property type="term" value="F:protein-L-histidine N-tele-methyltransferase activity"/>
    <property type="evidence" value="ECO:0007669"/>
    <property type="project" value="UniProtKB-EC"/>
</dbReference>
<keyword evidence="5 12" id="KW-0489">Methyltransferase</keyword>
<evidence type="ECO:0000256" key="9">
    <source>
        <dbReference type="ARBA" id="ARBA00038126"/>
    </source>
</evidence>
<evidence type="ECO:0000256" key="3">
    <source>
        <dbReference type="ARBA" id="ARBA00012533"/>
    </source>
</evidence>
<dbReference type="GeneID" id="117646086"/>
<dbReference type="Pfam" id="PF10294">
    <property type="entry name" value="Methyltransf_16"/>
    <property type="match status" value="1"/>
</dbReference>
<comment type="subcellular location">
    <subcellularLocation>
        <location evidence="2">Cytoplasm</location>
    </subcellularLocation>
    <subcellularLocation>
        <location evidence="1">Nucleus</location>
    </subcellularLocation>
</comment>
<keyword evidence="7" id="KW-0949">S-adenosyl-L-methionine</keyword>
<feature type="region of interest" description="Disordered" evidence="10">
    <location>
        <begin position="1"/>
        <end position="25"/>
    </location>
</feature>
<reference evidence="12" key="1">
    <citation type="submission" date="2025-08" db="UniProtKB">
        <authorList>
            <consortium name="RefSeq"/>
        </authorList>
    </citation>
    <scope>IDENTIFICATION</scope>
    <source>
        <tissue evidence="12">Total insect</tissue>
    </source>
</reference>
<dbReference type="SUPFAM" id="SSF53335">
    <property type="entry name" value="S-adenosyl-L-methionine-dependent methyltransferases"/>
    <property type="match status" value="1"/>
</dbReference>
<dbReference type="RefSeq" id="XP_034242663.1">
    <property type="nucleotide sequence ID" value="XM_034386772.1"/>
</dbReference>
<dbReference type="InterPro" id="IPR019410">
    <property type="entry name" value="Methyltransf_16"/>
</dbReference>
<proteinExistence type="inferred from homology"/>
<evidence type="ECO:0000256" key="1">
    <source>
        <dbReference type="ARBA" id="ARBA00004123"/>
    </source>
</evidence>
<evidence type="ECO:0000313" key="11">
    <source>
        <dbReference type="Proteomes" id="UP000515158"/>
    </source>
</evidence>
<evidence type="ECO:0000256" key="4">
    <source>
        <dbReference type="ARBA" id="ARBA00022490"/>
    </source>
</evidence>
<comment type="similarity">
    <text evidence="9">Belongs to the methyltransferase superfamily. METTL18 family.</text>
</comment>
<dbReference type="GO" id="GO:0005634">
    <property type="term" value="C:nucleus"/>
    <property type="evidence" value="ECO:0007669"/>
    <property type="project" value="UniProtKB-SubCell"/>
</dbReference>
<gene>
    <name evidence="12" type="primary">LOC117646086</name>
</gene>
<dbReference type="InterPro" id="IPR029063">
    <property type="entry name" value="SAM-dependent_MTases_sf"/>
</dbReference>
<feature type="compositionally biased region" description="Polar residues" evidence="10">
    <location>
        <begin position="16"/>
        <end position="25"/>
    </location>
</feature>
<keyword evidence="8" id="KW-0539">Nucleus</keyword>
<dbReference type="PANTHER" id="PTHR14614:SF39">
    <property type="entry name" value="HISTIDINE PROTEIN METHYLTRANSFERASE 1 HOMOLOG"/>
    <property type="match status" value="1"/>
</dbReference>
<organism evidence="12">
    <name type="scientific">Thrips palmi</name>
    <name type="common">Melon thrips</name>
    <dbReference type="NCBI Taxonomy" id="161013"/>
    <lineage>
        <taxon>Eukaryota</taxon>
        <taxon>Metazoa</taxon>
        <taxon>Ecdysozoa</taxon>
        <taxon>Arthropoda</taxon>
        <taxon>Hexapoda</taxon>
        <taxon>Insecta</taxon>
        <taxon>Pterygota</taxon>
        <taxon>Neoptera</taxon>
        <taxon>Paraneoptera</taxon>
        <taxon>Thysanoptera</taxon>
        <taxon>Terebrantia</taxon>
        <taxon>Thripoidea</taxon>
        <taxon>Thripidae</taxon>
        <taxon>Thrips</taxon>
    </lineage>
</organism>
<dbReference type="CDD" id="cd02440">
    <property type="entry name" value="AdoMet_MTases"/>
    <property type="match status" value="1"/>
</dbReference>
<evidence type="ECO:0000256" key="8">
    <source>
        <dbReference type="ARBA" id="ARBA00023242"/>
    </source>
</evidence>
<evidence type="ECO:0000256" key="7">
    <source>
        <dbReference type="ARBA" id="ARBA00022691"/>
    </source>
</evidence>
<keyword evidence="6" id="KW-0808">Transferase</keyword>
<protein>
    <recommendedName>
        <fullName evidence="3">protein-histidine N-methyltransferase</fullName>
        <ecNumber evidence="3">2.1.1.85</ecNumber>
    </recommendedName>
</protein>